<evidence type="ECO:0000256" key="3">
    <source>
        <dbReference type="ARBA" id="ARBA00010441"/>
    </source>
</evidence>
<comment type="similarity">
    <text evidence="3 15">Belongs to the CDP-alcohol phosphatidyltransferase class-I family.</text>
</comment>
<comment type="catalytic activity">
    <reaction evidence="1">
        <text>a CDP-1,2-diacyl-sn-glycerol + L-serine = a 1,2-diacyl-sn-glycero-3-phospho-L-serine + CMP + H(+)</text>
        <dbReference type="Rhea" id="RHEA:16913"/>
        <dbReference type="ChEBI" id="CHEBI:15378"/>
        <dbReference type="ChEBI" id="CHEBI:33384"/>
        <dbReference type="ChEBI" id="CHEBI:57262"/>
        <dbReference type="ChEBI" id="CHEBI:58332"/>
        <dbReference type="ChEBI" id="CHEBI:60377"/>
        <dbReference type="EC" id="2.7.8.8"/>
    </reaction>
</comment>
<dbReference type="GO" id="GO:0003882">
    <property type="term" value="F:CDP-diacylglycerol-serine O-phosphatidyltransferase activity"/>
    <property type="evidence" value="ECO:0007669"/>
    <property type="project" value="UniProtKB-EC"/>
</dbReference>
<dbReference type="GO" id="GO:0016020">
    <property type="term" value="C:membrane"/>
    <property type="evidence" value="ECO:0007669"/>
    <property type="project" value="InterPro"/>
</dbReference>
<evidence type="ECO:0000256" key="6">
    <source>
        <dbReference type="ARBA" id="ARBA00022516"/>
    </source>
</evidence>
<dbReference type="Gene3D" id="1.20.120.1760">
    <property type="match status" value="1"/>
</dbReference>
<feature type="transmembrane region" description="Helical" evidence="16">
    <location>
        <begin position="206"/>
        <end position="224"/>
    </location>
</feature>
<dbReference type="PANTHER" id="PTHR14269">
    <property type="entry name" value="CDP-DIACYLGLYCEROL--GLYCEROL-3-PHOSPHATE 3-PHOSPHATIDYLTRANSFERASE-RELATED"/>
    <property type="match status" value="1"/>
</dbReference>
<keyword evidence="9 16" id="KW-1133">Transmembrane helix</keyword>
<evidence type="ECO:0000313" key="17">
    <source>
        <dbReference type="EMBL" id="GES26938.1"/>
    </source>
</evidence>
<feature type="transmembrane region" description="Helical" evidence="16">
    <location>
        <begin position="88"/>
        <end position="105"/>
    </location>
</feature>
<evidence type="ECO:0000256" key="8">
    <source>
        <dbReference type="ARBA" id="ARBA00022692"/>
    </source>
</evidence>
<evidence type="ECO:0000256" key="10">
    <source>
        <dbReference type="ARBA" id="ARBA00023098"/>
    </source>
</evidence>
<dbReference type="InterPro" id="IPR050324">
    <property type="entry name" value="CDP-alcohol_PTase-I"/>
</dbReference>
<keyword evidence="8 16" id="KW-0812">Transmembrane</keyword>
<feature type="transmembrane region" description="Helical" evidence="16">
    <location>
        <begin position="53"/>
        <end position="73"/>
    </location>
</feature>
<protein>
    <recommendedName>
        <fullName evidence="5">CDP-diacylglycerol--serine O-phosphatidyltransferase</fullName>
        <ecNumber evidence="4">2.7.8.8</ecNumber>
    </recommendedName>
    <alternativeName>
        <fullName evidence="14">Phosphatidylserine synthase</fullName>
    </alternativeName>
</protein>
<keyword evidence="10" id="KW-0443">Lipid metabolism</keyword>
<evidence type="ECO:0000256" key="15">
    <source>
        <dbReference type="RuleBase" id="RU003750"/>
    </source>
</evidence>
<evidence type="ECO:0000256" key="2">
    <source>
        <dbReference type="ARBA" id="ARBA00004127"/>
    </source>
</evidence>
<keyword evidence="11 16" id="KW-0472">Membrane</keyword>
<evidence type="ECO:0000256" key="14">
    <source>
        <dbReference type="ARBA" id="ARBA00032361"/>
    </source>
</evidence>
<keyword evidence="7 15" id="KW-0808">Transferase</keyword>
<dbReference type="EC" id="2.7.8.8" evidence="4"/>
<evidence type="ECO:0000256" key="1">
    <source>
        <dbReference type="ARBA" id="ARBA00000287"/>
    </source>
</evidence>
<feature type="transmembrane region" description="Helical" evidence="16">
    <location>
        <begin position="182"/>
        <end position="200"/>
    </location>
</feature>
<dbReference type="RefSeq" id="WP_246265507.1">
    <property type="nucleotide sequence ID" value="NZ_BAAAHM010000026.1"/>
</dbReference>
<dbReference type="InterPro" id="IPR043130">
    <property type="entry name" value="CDP-OH_PTrfase_TM_dom"/>
</dbReference>
<accession>A0A5M3Y682</accession>
<dbReference type="InterPro" id="IPR048254">
    <property type="entry name" value="CDP_ALCOHOL_P_TRANSF_CS"/>
</dbReference>
<evidence type="ECO:0000256" key="5">
    <source>
        <dbReference type="ARBA" id="ARBA00017171"/>
    </source>
</evidence>
<reference evidence="17 18" key="1">
    <citation type="submission" date="2019-10" db="EMBL/GenBank/DDBJ databases">
        <title>Whole genome shotgun sequence of Acrocarpospora pleiomorpha NBRC 16267.</title>
        <authorList>
            <person name="Ichikawa N."/>
            <person name="Kimura A."/>
            <person name="Kitahashi Y."/>
            <person name="Komaki H."/>
            <person name="Oguchi A."/>
        </authorList>
    </citation>
    <scope>NUCLEOTIDE SEQUENCE [LARGE SCALE GENOMIC DNA]</scope>
    <source>
        <strain evidence="17 18">NBRC 16267</strain>
    </source>
</reference>
<feature type="transmembrane region" description="Helical" evidence="16">
    <location>
        <begin position="259"/>
        <end position="280"/>
    </location>
</feature>
<dbReference type="Proteomes" id="UP000377595">
    <property type="component" value="Unassembled WGS sequence"/>
</dbReference>
<dbReference type="InterPro" id="IPR004533">
    <property type="entry name" value="CDP-diaglyc--ser_O-PTrfase"/>
</dbReference>
<keyword evidence="12" id="KW-0594">Phospholipid biosynthesis</keyword>
<dbReference type="GO" id="GO:0012505">
    <property type="term" value="C:endomembrane system"/>
    <property type="evidence" value="ECO:0007669"/>
    <property type="project" value="UniProtKB-SubCell"/>
</dbReference>
<proteinExistence type="inferred from homology"/>
<dbReference type="PROSITE" id="PS00379">
    <property type="entry name" value="CDP_ALCOHOL_P_TRANSF"/>
    <property type="match status" value="1"/>
</dbReference>
<dbReference type="InterPro" id="IPR000462">
    <property type="entry name" value="CDP-OH_P_trans"/>
</dbReference>
<dbReference type="PANTHER" id="PTHR14269:SF61">
    <property type="entry name" value="CDP-DIACYLGLYCEROL--SERINE O-PHOSPHATIDYLTRANSFERASE"/>
    <property type="match status" value="1"/>
</dbReference>
<feature type="transmembrane region" description="Helical" evidence="16">
    <location>
        <begin position="151"/>
        <end position="170"/>
    </location>
</feature>
<keyword evidence="6" id="KW-0444">Lipid biosynthesis</keyword>
<keyword evidence="13" id="KW-1208">Phospholipid metabolism</keyword>
<evidence type="ECO:0000256" key="11">
    <source>
        <dbReference type="ARBA" id="ARBA00023136"/>
    </source>
</evidence>
<evidence type="ECO:0000256" key="7">
    <source>
        <dbReference type="ARBA" id="ARBA00022679"/>
    </source>
</evidence>
<evidence type="ECO:0000256" key="16">
    <source>
        <dbReference type="SAM" id="Phobius"/>
    </source>
</evidence>
<evidence type="ECO:0000313" key="18">
    <source>
        <dbReference type="Proteomes" id="UP000377595"/>
    </source>
</evidence>
<dbReference type="AlphaFoldDB" id="A0A5M3Y682"/>
<evidence type="ECO:0000256" key="12">
    <source>
        <dbReference type="ARBA" id="ARBA00023209"/>
    </source>
</evidence>
<feature type="transmembrane region" description="Helical" evidence="16">
    <location>
        <begin position="125"/>
        <end position="145"/>
    </location>
</feature>
<name>A0A5M3Y682_9ACTN</name>
<feature type="transmembrane region" description="Helical" evidence="16">
    <location>
        <begin position="231"/>
        <end position="253"/>
    </location>
</feature>
<sequence length="292" mass="31113">MTAPDLGARGTAGWSIDAPMEDSIDTSIEEIEETEEPRGPVGKAFRLSAADSLSLGNALSGFLSVVVLAYSAIDQLKVDGKFEPDPRFFGTAVVLLLIGATCDLFDGLVARRFRASAMGAELDNLADVISFGFAPAFMVVIWGGFAERMPLWLVLAAAGSVLLAGVIRLARFACVKTKSGDFMGLPIPMGAMTVVSIVLLFQPTVWTIGGIFAVAWLMVSRVEYPKPKGNLAALVLGWMMINVACLTIWAAGLAGGDELIQVGAIMQIAIVSAIPLRVLMFKRSQRKERSSI</sequence>
<comment type="subcellular location">
    <subcellularLocation>
        <location evidence="2">Endomembrane system</location>
        <topology evidence="2">Multi-pass membrane protein</topology>
    </subcellularLocation>
</comment>
<dbReference type="NCBIfam" id="TIGR00473">
    <property type="entry name" value="pssA"/>
    <property type="match status" value="1"/>
</dbReference>
<evidence type="ECO:0000256" key="9">
    <source>
        <dbReference type="ARBA" id="ARBA00022989"/>
    </source>
</evidence>
<dbReference type="Pfam" id="PF01066">
    <property type="entry name" value="CDP-OH_P_transf"/>
    <property type="match status" value="1"/>
</dbReference>
<dbReference type="EMBL" id="BLAF01000103">
    <property type="protein sequence ID" value="GES26938.1"/>
    <property type="molecule type" value="Genomic_DNA"/>
</dbReference>
<evidence type="ECO:0000256" key="13">
    <source>
        <dbReference type="ARBA" id="ARBA00023264"/>
    </source>
</evidence>
<comment type="caution">
    <text evidence="17">The sequence shown here is derived from an EMBL/GenBank/DDBJ whole genome shotgun (WGS) entry which is preliminary data.</text>
</comment>
<evidence type="ECO:0000256" key="4">
    <source>
        <dbReference type="ARBA" id="ARBA00013174"/>
    </source>
</evidence>
<gene>
    <name evidence="17" type="ORF">Aple_098370</name>
</gene>
<dbReference type="GO" id="GO:0008654">
    <property type="term" value="P:phospholipid biosynthetic process"/>
    <property type="evidence" value="ECO:0007669"/>
    <property type="project" value="UniProtKB-KW"/>
</dbReference>
<keyword evidence="18" id="KW-1185">Reference proteome</keyword>
<organism evidence="17 18">
    <name type="scientific">Acrocarpospora pleiomorpha</name>
    <dbReference type="NCBI Taxonomy" id="90975"/>
    <lineage>
        <taxon>Bacteria</taxon>
        <taxon>Bacillati</taxon>
        <taxon>Actinomycetota</taxon>
        <taxon>Actinomycetes</taxon>
        <taxon>Streptosporangiales</taxon>
        <taxon>Streptosporangiaceae</taxon>
        <taxon>Acrocarpospora</taxon>
    </lineage>
</organism>